<dbReference type="Pfam" id="PF12697">
    <property type="entry name" value="Abhydrolase_6"/>
    <property type="match status" value="1"/>
</dbReference>
<dbReference type="InterPro" id="IPR000073">
    <property type="entry name" value="AB_hydrolase_1"/>
</dbReference>
<gene>
    <name evidence="3" type="ORF">SAMN04488068_2872</name>
</gene>
<dbReference type="GO" id="GO:0016020">
    <property type="term" value="C:membrane"/>
    <property type="evidence" value="ECO:0007669"/>
    <property type="project" value="TreeGrafter"/>
</dbReference>
<dbReference type="InterPro" id="IPR050266">
    <property type="entry name" value="AB_hydrolase_sf"/>
</dbReference>
<evidence type="ECO:0000313" key="4">
    <source>
        <dbReference type="Proteomes" id="UP000199758"/>
    </source>
</evidence>
<dbReference type="RefSeq" id="WP_072898467.1">
    <property type="nucleotide sequence ID" value="NZ_FQWZ01000007.1"/>
</dbReference>
<dbReference type="GO" id="GO:0016787">
    <property type="term" value="F:hydrolase activity"/>
    <property type="evidence" value="ECO:0007669"/>
    <property type="project" value="UniProtKB-KW"/>
</dbReference>
<dbReference type="STRING" id="490188.SAMN04488068_2872"/>
<dbReference type="AlphaFoldDB" id="A0A1M5R3S5"/>
<dbReference type="InterPro" id="IPR029058">
    <property type="entry name" value="AB_hydrolase_fold"/>
</dbReference>
<dbReference type="SUPFAM" id="SSF53474">
    <property type="entry name" value="alpha/beta-Hydrolases"/>
    <property type="match status" value="1"/>
</dbReference>
<keyword evidence="1" id="KW-0378">Hydrolase</keyword>
<accession>A0A1M5R3S5</accession>
<dbReference type="PROSITE" id="PS51257">
    <property type="entry name" value="PROKAR_LIPOPROTEIN"/>
    <property type="match status" value="1"/>
</dbReference>
<proteinExistence type="predicted"/>
<feature type="domain" description="AB hydrolase-1" evidence="2">
    <location>
        <begin position="63"/>
        <end position="270"/>
    </location>
</feature>
<name>A0A1M5R3S5_9GAMM</name>
<evidence type="ECO:0000313" key="3">
    <source>
        <dbReference type="EMBL" id="SHH20766.1"/>
    </source>
</evidence>
<dbReference type="PANTHER" id="PTHR43798:SF31">
    <property type="entry name" value="AB HYDROLASE SUPERFAMILY PROTEIN YCLE"/>
    <property type="match status" value="1"/>
</dbReference>
<protein>
    <submittedName>
        <fullName evidence="3">Pimeloyl-ACP methyl ester carboxylesterase</fullName>
    </submittedName>
</protein>
<reference evidence="3 4" key="1">
    <citation type="submission" date="2016-11" db="EMBL/GenBank/DDBJ databases">
        <authorList>
            <person name="Jaros S."/>
            <person name="Januszkiewicz K."/>
            <person name="Wedrychowicz H."/>
        </authorList>
    </citation>
    <scope>NUCLEOTIDE SEQUENCE [LARGE SCALE GENOMIC DNA]</scope>
    <source>
        <strain evidence="3 4">CGMCC 1.7049</strain>
    </source>
</reference>
<sequence>MRPAVSIVALTLALAACIGPPYPRGDIERLYPQPPRPELRSIDIDGRPLRVAVMPGRADGTPLFFIHGSPGDWTAWARYLDSTALAGSGTRYAFDRPGFGGSMPGAVITDLQQQADHIAAAMRVLEPQRPTVLVGHSLGGPLVAWIALRHAEQVCGGVMVAGSLAPALEAPRWYNRLAASWLGRWLAPDEMQWSNDEMLPLQSELMRLDAAWPSLHRPLIAIQGERDELVDPRTADYVEQRAPAAWLRVERVADQGHFVLWQQPQRVTDAINALPCAAAPG</sequence>
<dbReference type="Gene3D" id="3.40.50.1820">
    <property type="entry name" value="alpha/beta hydrolase"/>
    <property type="match status" value="1"/>
</dbReference>
<dbReference type="Proteomes" id="UP000199758">
    <property type="component" value="Unassembled WGS sequence"/>
</dbReference>
<organism evidence="3 4">
    <name type="scientific">Hydrocarboniphaga daqingensis</name>
    <dbReference type="NCBI Taxonomy" id="490188"/>
    <lineage>
        <taxon>Bacteria</taxon>
        <taxon>Pseudomonadati</taxon>
        <taxon>Pseudomonadota</taxon>
        <taxon>Gammaproteobacteria</taxon>
        <taxon>Nevskiales</taxon>
        <taxon>Nevskiaceae</taxon>
        <taxon>Hydrocarboniphaga</taxon>
    </lineage>
</organism>
<dbReference type="EMBL" id="FQWZ01000007">
    <property type="protein sequence ID" value="SHH20766.1"/>
    <property type="molecule type" value="Genomic_DNA"/>
</dbReference>
<evidence type="ECO:0000256" key="1">
    <source>
        <dbReference type="ARBA" id="ARBA00022801"/>
    </source>
</evidence>
<dbReference type="PANTHER" id="PTHR43798">
    <property type="entry name" value="MONOACYLGLYCEROL LIPASE"/>
    <property type="match status" value="1"/>
</dbReference>
<dbReference type="OrthoDB" id="9779853at2"/>
<evidence type="ECO:0000259" key="2">
    <source>
        <dbReference type="Pfam" id="PF12697"/>
    </source>
</evidence>
<keyword evidence="4" id="KW-1185">Reference proteome</keyword>